<dbReference type="GO" id="GO:0046872">
    <property type="term" value="F:metal ion binding"/>
    <property type="evidence" value="ECO:0007669"/>
    <property type="project" value="InterPro"/>
</dbReference>
<accession>A0A1H6JXB7</accession>
<protein>
    <submittedName>
        <fullName evidence="6">Biotin carboxylase</fullName>
    </submittedName>
</protein>
<keyword evidence="3 4" id="KW-0067">ATP-binding</keyword>
<evidence type="ECO:0000313" key="7">
    <source>
        <dbReference type="Proteomes" id="UP000183190"/>
    </source>
</evidence>
<dbReference type="Gene3D" id="3.40.50.20">
    <property type="match status" value="1"/>
</dbReference>
<dbReference type="InterPro" id="IPR011095">
    <property type="entry name" value="Dala_Dala_lig_C"/>
</dbReference>
<dbReference type="SUPFAM" id="SSF56059">
    <property type="entry name" value="Glutathione synthetase ATP-binding domain-like"/>
    <property type="match status" value="1"/>
</dbReference>
<organism evidence="6 7">
    <name type="scientific">Ruminococcus flavefaciens</name>
    <dbReference type="NCBI Taxonomy" id="1265"/>
    <lineage>
        <taxon>Bacteria</taxon>
        <taxon>Bacillati</taxon>
        <taxon>Bacillota</taxon>
        <taxon>Clostridia</taxon>
        <taxon>Eubacteriales</taxon>
        <taxon>Oscillospiraceae</taxon>
        <taxon>Ruminococcus</taxon>
    </lineage>
</organism>
<dbReference type="Pfam" id="PF07478">
    <property type="entry name" value="Dala_Dala_lig_C"/>
    <property type="match status" value="1"/>
</dbReference>
<reference evidence="6 7" key="1">
    <citation type="submission" date="2016-10" db="EMBL/GenBank/DDBJ databases">
        <authorList>
            <person name="de Groot N.N."/>
        </authorList>
    </citation>
    <scope>NUCLEOTIDE SEQUENCE [LARGE SCALE GENOMIC DNA]</scope>
    <source>
        <strain evidence="6 7">YAD2003</strain>
    </source>
</reference>
<dbReference type="PANTHER" id="PTHR43585:SF2">
    <property type="entry name" value="ATP-GRASP ENZYME FSQD"/>
    <property type="match status" value="1"/>
</dbReference>
<evidence type="ECO:0000256" key="2">
    <source>
        <dbReference type="ARBA" id="ARBA00022741"/>
    </source>
</evidence>
<dbReference type="Proteomes" id="UP000183190">
    <property type="component" value="Unassembled WGS sequence"/>
</dbReference>
<dbReference type="GO" id="GO:0005524">
    <property type="term" value="F:ATP binding"/>
    <property type="evidence" value="ECO:0007669"/>
    <property type="project" value="UniProtKB-UniRule"/>
</dbReference>
<evidence type="ECO:0000259" key="5">
    <source>
        <dbReference type="PROSITE" id="PS50975"/>
    </source>
</evidence>
<keyword evidence="2 4" id="KW-0547">Nucleotide-binding</keyword>
<keyword evidence="1" id="KW-0436">Ligase</keyword>
<evidence type="ECO:0000256" key="4">
    <source>
        <dbReference type="PROSITE-ProRule" id="PRU00409"/>
    </source>
</evidence>
<dbReference type="Gene3D" id="3.30.470.20">
    <property type="entry name" value="ATP-grasp fold, B domain"/>
    <property type="match status" value="1"/>
</dbReference>
<dbReference type="GO" id="GO:0008716">
    <property type="term" value="F:D-alanine-D-alanine ligase activity"/>
    <property type="evidence" value="ECO:0007669"/>
    <property type="project" value="InterPro"/>
</dbReference>
<dbReference type="Gene3D" id="3.30.1490.20">
    <property type="entry name" value="ATP-grasp fold, A domain"/>
    <property type="match status" value="1"/>
</dbReference>
<evidence type="ECO:0000256" key="1">
    <source>
        <dbReference type="ARBA" id="ARBA00022598"/>
    </source>
</evidence>
<proteinExistence type="predicted"/>
<evidence type="ECO:0000313" key="6">
    <source>
        <dbReference type="EMBL" id="SEH64659.1"/>
    </source>
</evidence>
<dbReference type="EMBL" id="FNWV01000006">
    <property type="protein sequence ID" value="SEH64659.1"/>
    <property type="molecule type" value="Genomic_DNA"/>
</dbReference>
<dbReference type="InterPro" id="IPR013815">
    <property type="entry name" value="ATP_grasp_subdomain_1"/>
</dbReference>
<dbReference type="InterPro" id="IPR040570">
    <property type="entry name" value="LAL_C2"/>
</dbReference>
<dbReference type="AlphaFoldDB" id="A0A1H6JXB7"/>
<dbReference type="InterPro" id="IPR052032">
    <property type="entry name" value="ATP-dep_AA_Ligase"/>
</dbReference>
<dbReference type="PROSITE" id="PS50975">
    <property type="entry name" value="ATP_GRASP"/>
    <property type="match status" value="1"/>
</dbReference>
<dbReference type="OrthoDB" id="9803907at2"/>
<dbReference type="RefSeq" id="WP_074716787.1">
    <property type="nucleotide sequence ID" value="NZ_FNWV01000006.1"/>
</dbReference>
<dbReference type="PANTHER" id="PTHR43585">
    <property type="entry name" value="FUMIPYRROLE BIOSYNTHESIS PROTEIN C"/>
    <property type="match status" value="1"/>
</dbReference>
<sequence length="415" mass="46033">MKQKEKLLIIGASIGQVPLLEKAKARGIHVTVATIPGKYPCISMADDVIYLDIYDRDGIVKEANKRCITAVISDQNDLMNPTVAYVAEKLGIPGNRFDTVETYCNKNFFRNACDQVGVPSPKHIAVNSVDFDLATLKCPLPWIVKPADSQSSIGVQRIDSLDELKPALEFALSKSPTHCAIVEEYFFGRELVCEGFINDGNYYLLSFADRKYFDLPDLLIPSQTLFPSVVQTELLERIISCEKKLTAYTKPAFAIVHSEYLFNEQTGEIRIVESALRGGGVYISSDLIPMATGIDINNVLLCKALGENVDIDAVFAKRQERASGYVCFYLPDGVIEEVKGADDVKALPFVRKAYIDDLVVGKRTERMTYKGARKGPILVSGADRNELEANIRTVQETFQIVVRNNNGEAKGIIWS</sequence>
<gene>
    <name evidence="6" type="ORF">SAMN02910265_01906</name>
</gene>
<feature type="domain" description="ATP-grasp" evidence="5">
    <location>
        <begin position="110"/>
        <end position="305"/>
    </location>
</feature>
<name>A0A1H6JXB7_RUMFL</name>
<dbReference type="Pfam" id="PF18603">
    <property type="entry name" value="LAL_C2"/>
    <property type="match status" value="1"/>
</dbReference>
<evidence type="ECO:0000256" key="3">
    <source>
        <dbReference type="ARBA" id="ARBA00022840"/>
    </source>
</evidence>
<dbReference type="InterPro" id="IPR011761">
    <property type="entry name" value="ATP-grasp"/>
</dbReference>